<keyword evidence="3" id="KW-1185">Reference proteome</keyword>
<accession>A0ABV0SVG6</accession>
<reference evidence="2 3" key="1">
    <citation type="submission" date="2021-06" db="EMBL/GenBank/DDBJ databases">
        <authorList>
            <person name="Palmer J.M."/>
        </authorList>
    </citation>
    <scope>NUCLEOTIDE SEQUENCE [LARGE SCALE GENOMIC DNA]</scope>
    <source>
        <strain evidence="3">if_2019</strain>
        <tissue evidence="2">Muscle</tissue>
    </source>
</reference>
<comment type="caution">
    <text evidence="2">The sequence shown here is derived from an EMBL/GenBank/DDBJ whole genome shotgun (WGS) entry which is preliminary data.</text>
</comment>
<feature type="domain" description="Integrase zinc-binding" evidence="1">
    <location>
        <begin position="2"/>
        <end position="39"/>
    </location>
</feature>
<evidence type="ECO:0000313" key="3">
    <source>
        <dbReference type="Proteomes" id="UP001482620"/>
    </source>
</evidence>
<evidence type="ECO:0000259" key="1">
    <source>
        <dbReference type="Pfam" id="PF17921"/>
    </source>
</evidence>
<dbReference type="Proteomes" id="UP001482620">
    <property type="component" value="Unassembled WGS sequence"/>
</dbReference>
<dbReference type="Pfam" id="PF17921">
    <property type="entry name" value="Integrase_H2C2"/>
    <property type="match status" value="1"/>
</dbReference>
<evidence type="ECO:0000313" key="2">
    <source>
        <dbReference type="EMBL" id="MEQ2224165.1"/>
    </source>
</evidence>
<sequence length="100" mass="11844">MAGYFGILKIKANIRRHFYCPWLHRDEGSCCHSCHACQALGKPNQENCRLSSTCHGRPSFKSVDYFCWPFAKEQNKEMTTLFFYYYGHFYQISPFLKQLN</sequence>
<proteinExistence type="predicted"/>
<dbReference type="InterPro" id="IPR041588">
    <property type="entry name" value="Integrase_H2C2"/>
</dbReference>
<gene>
    <name evidence="2" type="ORF">ILYODFUR_004673</name>
</gene>
<organism evidence="2 3">
    <name type="scientific">Ilyodon furcidens</name>
    <name type="common">goldbreast splitfin</name>
    <dbReference type="NCBI Taxonomy" id="33524"/>
    <lineage>
        <taxon>Eukaryota</taxon>
        <taxon>Metazoa</taxon>
        <taxon>Chordata</taxon>
        <taxon>Craniata</taxon>
        <taxon>Vertebrata</taxon>
        <taxon>Euteleostomi</taxon>
        <taxon>Actinopterygii</taxon>
        <taxon>Neopterygii</taxon>
        <taxon>Teleostei</taxon>
        <taxon>Neoteleostei</taxon>
        <taxon>Acanthomorphata</taxon>
        <taxon>Ovalentaria</taxon>
        <taxon>Atherinomorphae</taxon>
        <taxon>Cyprinodontiformes</taxon>
        <taxon>Goodeidae</taxon>
        <taxon>Ilyodon</taxon>
    </lineage>
</organism>
<dbReference type="EMBL" id="JAHRIQ010011845">
    <property type="protein sequence ID" value="MEQ2224165.1"/>
    <property type="molecule type" value="Genomic_DNA"/>
</dbReference>
<name>A0ABV0SVG6_9TELE</name>
<protein>
    <recommendedName>
        <fullName evidence="1">Integrase zinc-binding domain-containing protein</fullName>
    </recommendedName>
</protein>